<evidence type="ECO:0000313" key="3">
    <source>
        <dbReference type="Proteomes" id="UP000647424"/>
    </source>
</evidence>
<dbReference type="GO" id="GO:0000455">
    <property type="term" value="P:enzyme-directed rRNA pseudouridine synthesis"/>
    <property type="evidence" value="ECO:0007669"/>
    <property type="project" value="TreeGrafter"/>
</dbReference>
<evidence type="ECO:0000313" key="2">
    <source>
        <dbReference type="EMBL" id="MBD8050480.1"/>
    </source>
</evidence>
<comment type="caution">
    <text evidence="2">The sequence shown here is derived from an EMBL/GenBank/DDBJ whole genome shotgun (WGS) entry which is preliminary data.</text>
</comment>
<dbReference type="GO" id="GO:0009982">
    <property type="term" value="F:pseudouridine synthase activity"/>
    <property type="evidence" value="ECO:0007669"/>
    <property type="project" value="InterPro"/>
</dbReference>
<organism evidence="2 3">
    <name type="scientific">Limnohabitans radicicola</name>
    <dbReference type="NCBI Taxonomy" id="2771427"/>
    <lineage>
        <taxon>Bacteria</taxon>
        <taxon>Pseudomonadati</taxon>
        <taxon>Pseudomonadota</taxon>
        <taxon>Betaproteobacteria</taxon>
        <taxon>Burkholderiales</taxon>
        <taxon>Comamonadaceae</taxon>
        <taxon>Limnohabitans</taxon>
    </lineage>
</organism>
<dbReference type="RefSeq" id="WP_191818990.1">
    <property type="nucleotide sequence ID" value="NZ_JACYFT010000002.1"/>
</dbReference>
<dbReference type="PROSITE" id="PS01129">
    <property type="entry name" value="PSI_RLU"/>
    <property type="match status" value="1"/>
</dbReference>
<keyword evidence="3" id="KW-1185">Reference proteome</keyword>
<reference evidence="2 3" key="1">
    <citation type="submission" date="2020-09" db="EMBL/GenBank/DDBJ databases">
        <title>Genome seq and assembly of Limnohabitants sp.</title>
        <authorList>
            <person name="Chhetri G."/>
        </authorList>
    </citation>
    <scope>NUCLEOTIDE SEQUENCE [LARGE SCALE GENOMIC DNA]</scope>
    <source>
        <strain evidence="2 3">JUR4</strain>
    </source>
</reference>
<dbReference type="AlphaFoldDB" id="A0A927ILT4"/>
<evidence type="ECO:0000259" key="1">
    <source>
        <dbReference type="Pfam" id="PF00849"/>
    </source>
</evidence>
<dbReference type="EMBL" id="JACYFT010000002">
    <property type="protein sequence ID" value="MBD8050480.1"/>
    <property type="molecule type" value="Genomic_DNA"/>
</dbReference>
<dbReference type="PANTHER" id="PTHR21600:SF89">
    <property type="entry name" value="RIBOSOMAL LARGE SUBUNIT PSEUDOURIDINE SYNTHASE A"/>
    <property type="match status" value="1"/>
</dbReference>
<proteinExistence type="predicted"/>
<dbReference type="GO" id="GO:0003723">
    <property type="term" value="F:RNA binding"/>
    <property type="evidence" value="ECO:0007669"/>
    <property type="project" value="InterPro"/>
</dbReference>
<dbReference type="InterPro" id="IPR050188">
    <property type="entry name" value="RluA_PseudoU_synthase"/>
</dbReference>
<sequence>MKSRRCRSTASGPPVRSDELLQVVHEDAHLLVLHKPAGLLTIPGQSPHQQDCLITRARQRWPDALIVHRLDQATSGLLMLARGPAMQKTLSMAFEKRQVHKRYEAVVQGMPAAQAHSDGWSEIDLPIRIDWQNRPRSIVDPLRGKPSRTRWQAIGAGPWPDTTRLALEPLTGRTHQLRLHLMALGHPIVGDPLYAEPPFQTLAPRLLLHACSLRLAHPVSGEPLALSLAAPF</sequence>
<gene>
    <name evidence="2" type="ORF">IC609_07980</name>
</gene>
<dbReference type="Gene3D" id="3.30.2350.10">
    <property type="entry name" value="Pseudouridine synthase"/>
    <property type="match status" value="1"/>
</dbReference>
<dbReference type="GO" id="GO:0140098">
    <property type="term" value="F:catalytic activity, acting on RNA"/>
    <property type="evidence" value="ECO:0007669"/>
    <property type="project" value="UniProtKB-ARBA"/>
</dbReference>
<dbReference type="SUPFAM" id="SSF55120">
    <property type="entry name" value="Pseudouridine synthase"/>
    <property type="match status" value="1"/>
</dbReference>
<dbReference type="InterPro" id="IPR006145">
    <property type="entry name" value="PsdUridine_synth_RsuA/RluA"/>
</dbReference>
<dbReference type="PANTHER" id="PTHR21600">
    <property type="entry name" value="MITOCHONDRIAL RNA PSEUDOURIDINE SYNTHASE"/>
    <property type="match status" value="1"/>
</dbReference>
<dbReference type="InterPro" id="IPR020103">
    <property type="entry name" value="PsdUridine_synth_cat_dom_sf"/>
</dbReference>
<accession>A0A927ILT4</accession>
<dbReference type="Proteomes" id="UP000647424">
    <property type="component" value="Unassembled WGS sequence"/>
</dbReference>
<dbReference type="CDD" id="cd02869">
    <property type="entry name" value="PseudoU_synth_RluA_like"/>
    <property type="match status" value="1"/>
</dbReference>
<dbReference type="InterPro" id="IPR006224">
    <property type="entry name" value="PsdUridine_synth_RluA-like_CS"/>
</dbReference>
<feature type="domain" description="Pseudouridine synthase RsuA/RluA-like" evidence="1">
    <location>
        <begin position="29"/>
        <end position="181"/>
    </location>
</feature>
<name>A0A927ILT4_9BURK</name>
<dbReference type="Pfam" id="PF00849">
    <property type="entry name" value="PseudoU_synth_2"/>
    <property type="match status" value="1"/>
</dbReference>
<protein>
    <submittedName>
        <fullName evidence="2">RluA family pseudouridine synthase</fullName>
    </submittedName>
</protein>